<dbReference type="SMART" id="SM00475">
    <property type="entry name" value="53EXOc"/>
    <property type="match status" value="1"/>
</dbReference>
<dbReference type="GO" id="GO:0003677">
    <property type="term" value="F:DNA binding"/>
    <property type="evidence" value="ECO:0007669"/>
    <property type="project" value="UniProtKB-KW"/>
</dbReference>
<dbReference type="InterPro" id="IPR008918">
    <property type="entry name" value="HhH2"/>
</dbReference>
<dbReference type="Gene3D" id="3.40.50.1010">
    <property type="entry name" value="5'-nuclease"/>
    <property type="match status" value="1"/>
</dbReference>
<dbReference type="PANTHER" id="PTHR42646:SF2">
    <property type="entry name" value="5'-3' EXONUCLEASE FAMILY PROTEIN"/>
    <property type="match status" value="1"/>
</dbReference>
<dbReference type="Proteomes" id="UP000034090">
    <property type="component" value="Unassembled WGS sequence"/>
</dbReference>
<dbReference type="GO" id="GO:0008409">
    <property type="term" value="F:5'-3' exonuclease activity"/>
    <property type="evidence" value="ECO:0007669"/>
    <property type="project" value="InterPro"/>
</dbReference>
<dbReference type="InterPro" id="IPR036279">
    <property type="entry name" value="5-3_exonuclease_C_sf"/>
</dbReference>
<dbReference type="GO" id="GO:0033567">
    <property type="term" value="P:DNA replication, Okazaki fragment processing"/>
    <property type="evidence" value="ECO:0007669"/>
    <property type="project" value="InterPro"/>
</dbReference>
<dbReference type="PATRIC" id="fig|1618578.3.peg.229"/>
<dbReference type="STRING" id="1618578.UV74_C0002G0088"/>
<evidence type="ECO:0000256" key="1">
    <source>
        <dbReference type="ARBA" id="ARBA00022722"/>
    </source>
</evidence>
<keyword evidence="3" id="KW-0238">DNA-binding</keyword>
<feature type="domain" description="5'-3' exonuclease" evidence="4">
    <location>
        <begin position="3"/>
        <end position="259"/>
    </location>
</feature>
<dbReference type="SMART" id="SM00279">
    <property type="entry name" value="HhH2"/>
    <property type="match status" value="1"/>
</dbReference>
<dbReference type="GO" id="GO:0017108">
    <property type="term" value="F:5'-flap endonuclease activity"/>
    <property type="evidence" value="ECO:0007669"/>
    <property type="project" value="InterPro"/>
</dbReference>
<evidence type="ECO:0000313" key="5">
    <source>
        <dbReference type="EMBL" id="KKS98867.1"/>
    </source>
</evidence>
<proteinExistence type="predicted"/>
<organism evidence="5 6">
    <name type="scientific">Candidatus Woesebacteria bacterium GW2011_GWB1_43_14</name>
    <dbReference type="NCBI Taxonomy" id="1618578"/>
    <lineage>
        <taxon>Bacteria</taxon>
        <taxon>Candidatus Woeseibacteriota</taxon>
    </lineage>
</organism>
<dbReference type="CDD" id="cd09898">
    <property type="entry name" value="H3TH_53EXO"/>
    <property type="match status" value="1"/>
</dbReference>
<dbReference type="InterPro" id="IPR038969">
    <property type="entry name" value="FEN"/>
</dbReference>
<gene>
    <name evidence="5" type="ORF">UV74_C0002G0088</name>
</gene>
<accession>A0A0G1DMS0</accession>
<dbReference type="InterPro" id="IPR020046">
    <property type="entry name" value="5-3_exonucl_a-hlix_arch_N"/>
</dbReference>
<dbReference type="SUPFAM" id="SSF88723">
    <property type="entry name" value="PIN domain-like"/>
    <property type="match status" value="1"/>
</dbReference>
<comment type="caution">
    <text evidence="5">The sequence shown here is derived from an EMBL/GenBank/DDBJ whole genome shotgun (WGS) entry which is preliminary data.</text>
</comment>
<name>A0A0G1DMS0_9BACT</name>
<dbReference type="Pfam" id="PF01367">
    <property type="entry name" value="5_3_exonuc"/>
    <property type="match status" value="1"/>
</dbReference>
<dbReference type="InterPro" id="IPR002421">
    <property type="entry name" value="5-3_exonuclease"/>
</dbReference>
<dbReference type="InterPro" id="IPR020045">
    <property type="entry name" value="DNA_polI_H3TH"/>
</dbReference>
<evidence type="ECO:0000256" key="3">
    <source>
        <dbReference type="ARBA" id="ARBA00023125"/>
    </source>
</evidence>
<evidence type="ECO:0000256" key="2">
    <source>
        <dbReference type="ARBA" id="ARBA00022801"/>
    </source>
</evidence>
<dbReference type="Gene3D" id="1.10.150.20">
    <property type="entry name" value="5' to 3' exonuclease, C-terminal subdomain"/>
    <property type="match status" value="1"/>
</dbReference>
<dbReference type="FunFam" id="1.10.150.20:FF:000003">
    <property type="entry name" value="DNA polymerase I"/>
    <property type="match status" value="1"/>
</dbReference>
<evidence type="ECO:0000259" key="4">
    <source>
        <dbReference type="SMART" id="SM00475"/>
    </source>
</evidence>
<dbReference type="Pfam" id="PF02739">
    <property type="entry name" value="5_3_exonuc_N"/>
    <property type="match status" value="1"/>
</dbReference>
<dbReference type="EMBL" id="LCFQ01000002">
    <property type="protein sequence ID" value="KKS98867.1"/>
    <property type="molecule type" value="Genomic_DNA"/>
</dbReference>
<dbReference type="CDD" id="cd09859">
    <property type="entry name" value="PIN_53EXO"/>
    <property type="match status" value="1"/>
</dbReference>
<dbReference type="PANTHER" id="PTHR42646">
    <property type="entry name" value="FLAP ENDONUCLEASE XNI"/>
    <property type="match status" value="1"/>
</dbReference>
<keyword evidence="1" id="KW-0540">Nuclease</keyword>
<keyword evidence="2" id="KW-0378">Hydrolase</keyword>
<dbReference type="AlphaFoldDB" id="A0A0G1DMS0"/>
<evidence type="ECO:0000313" key="6">
    <source>
        <dbReference type="Proteomes" id="UP000034090"/>
    </source>
</evidence>
<dbReference type="InterPro" id="IPR029060">
    <property type="entry name" value="PIN-like_dom_sf"/>
</dbReference>
<protein>
    <submittedName>
        <fullName evidence="5">Polymerase protein</fullName>
    </submittedName>
</protein>
<sequence length="298" mass="33063">MASKLVIIDGNAVLHRAYHALPPLTTPEKEPINAIYGLVSMLFRVITDLSPTHLVFAFDHKGPTFRNEIFEDYQAQRPKAHSDLISQFSKAYKIVDALGIPSFRISGVEADDAIGTIAKKIAVEEVVIVTGDRDIFQLINSKTKVCLPVKGLANTEIIGMKETKKRLGINPSQIVDYKALVGDPSDNYKGVPGIGPKTAVDLIGKYKNLDNIYKNLDKIPLRVANKLKEHKESALMSQKLAKIKTDVKLKFDLKGAKLESLENEKSLALFREYGFKTLSVRLHKIDGMIKSSSQTSLF</sequence>
<reference evidence="5 6" key="1">
    <citation type="journal article" date="2015" name="Nature">
        <title>rRNA introns, odd ribosomes, and small enigmatic genomes across a large radiation of phyla.</title>
        <authorList>
            <person name="Brown C.T."/>
            <person name="Hug L.A."/>
            <person name="Thomas B.C."/>
            <person name="Sharon I."/>
            <person name="Castelle C.J."/>
            <person name="Singh A."/>
            <person name="Wilkins M.J."/>
            <person name="Williams K.H."/>
            <person name="Banfield J.F."/>
        </authorList>
    </citation>
    <scope>NUCLEOTIDE SEQUENCE [LARGE SCALE GENOMIC DNA]</scope>
</reference>
<dbReference type="SUPFAM" id="SSF47807">
    <property type="entry name" value="5' to 3' exonuclease, C-terminal subdomain"/>
    <property type="match status" value="1"/>
</dbReference>